<sequence length="26" mass="2849">MGGGLFCCTVGRSMKIFLMFDFLTSS</sequence>
<organism evidence="1">
    <name type="scientific">Anguilla anguilla</name>
    <name type="common">European freshwater eel</name>
    <name type="synonym">Muraena anguilla</name>
    <dbReference type="NCBI Taxonomy" id="7936"/>
    <lineage>
        <taxon>Eukaryota</taxon>
        <taxon>Metazoa</taxon>
        <taxon>Chordata</taxon>
        <taxon>Craniata</taxon>
        <taxon>Vertebrata</taxon>
        <taxon>Euteleostomi</taxon>
        <taxon>Actinopterygii</taxon>
        <taxon>Neopterygii</taxon>
        <taxon>Teleostei</taxon>
        <taxon>Anguilliformes</taxon>
        <taxon>Anguillidae</taxon>
        <taxon>Anguilla</taxon>
    </lineage>
</organism>
<evidence type="ECO:0000313" key="1">
    <source>
        <dbReference type="EMBL" id="JAH44781.1"/>
    </source>
</evidence>
<protein>
    <submittedName>
        <fullName evidence="1">Uncharacterized protein</fullName>
    </submittedName>
</protein>
<reference evidence="1" key="1">
    <citation type="submission" date="2014-11" db="EMBL/GenBank/DDBJ databases">
        <authorList>
            <person name="Amaro Gonzalez C."/>
        </authorList>
    </citation>
    <scope>NUCLEOTIDE SEQUENCE</scope>
</reference>
<proteinExistence type="predicted"/>
<name>A0A0E9SU18_ANGAN</name>
<dbReference type="AlphaFoldDB" id="A0A0E9SU18"/>
<dbReference type="EMBL" id="GBXM01063796">
    <property type="protein sequence ID" value="JAH44781.1"/>
    <property type="molecule type" value="Transcribed_RNA"/>
</dbReference>
<reference evidence="1" key="2">
    <citation type="journal article" date="2015" name="Fish Shellfish Immunol.">
        <title>Early steps in the European eel (Anguilla anguilla)-Vibrio vulnificus interaction in the gills: Role of the RtxA13 toxin.</title>
        <authorList>
            <person name="Callol A."/>
            <person name="Pajuelo D."/>
            <person name="Ebbesson L."/>
            <person name="Teles M."/>
            <person name="MacKenzie S."/>
            <person name="Amaro C."/>
        </authorList>
    </citation>
    <scope>NUCLEOTIDE SEQUENCE</scope>
</reference>
<accession>A0A0E9SU18</accession>